<evidence type="ECO:0000256" key="4">
    <source>
        <dbReference type="ARBA" id="ARBA00010617"/>
    </source>
</evidence>
<feature type="binding site" description="axial binding residue" evidence="13">
    <location>
        <position position="437"/>
    </location>
    <ligand>
        <name>heme</name>
        <dbReference type="ChEBI" id="CHEBI:30413"/>
    </ligand>
    <ligandPart>
        <name>Fe</name>
        <dbReference type="ChEBI" id="CHEBI:18248"/>
    </ligandPart>
</feature>
<dbReference type="SUPFAM" id="SSF48264">
    <property type="entry name" value="Cytochrome P450"/>
    <property type="match status" value="1"/>
</dbReference>
<dbReference type="AlphaFoldDB" id="A0A8B6BLM9"/>
<dbReference type="InterPro" id="IPR036396">
    <property type="entry name" value="Cyt_P450_sf"/>
</dbReference>
<keyword evidence="8" id="KW-0492">Microsome</keyword>
<gene>
    <name evidence="16" type="ORF">MGAL_10B063871</name>
</gene>
<keyword evidence="15" id="KW-0812">Transmembrane</keyword>
<evidence type="ECO:0000256" key="5">
    <source>
        <dbReference type="ARBA" id="ARBA00022617"/>
    </source>
</evidence>
<evidence type="ECO:0000313" key="17">
    <source>
        <dbReference type="Proteomes" id="UP000596742"/>
    </source>
</evidence>
<evidence type="ECO:0000256" key="15">
    <source>
        <dbReference type="SAM" id="Phobius"/>
    </source>
</evidence>
<dbReference type="PANTHER" id="PTHR24289:SF1">
    <property type="entry name" value="STEROID 17-ALPHA-HYDROXYLASE_17,20 LYASE"/>
    <property type="match status" value="1"/>
</dbReference>
<dbReference type="GO" id="GO:0020037">
    <property type="term" value="F:heme binding"/>
    <property type="evidence" value="ECO:0007669"/>
    <property type="project" value="InterPro"/>
</dbReference>
<evidence type="ECO:0000256" key="14">
    <source>
        <dbReference type="RuleBase" id="RU000461"/>
    </source>
</evidence>
<dbReference type="GO" id="GO:0042448">
    <property type="term" value="P:progesterone metabolic process"/>
    <property type="evidence" value="ECO:0007669"/>
    <property type="project" value="TreeGrafter"/>
</dbReference>
<dbReference type="PRINTS" id="PR00463">
    <property type="entry name" value="EP450I"/>
</dbReference>
<evidence type="ECO:0000256" key="6">
    <source>
        <dbReference type="ARBA" id="ARBA00022723"/>
    </source>
</evidence>
<keyword evidence="15" id="KW-1133">Transmembrane helix</keyword>
<dbReference type="GO" id="GO:0005506">
    <property type="term" value="F:iron ion binding"/>
    <property type="evidence" value="ECO:0007669"/>
    <property type="project" value="InterPro"/>
</dbReference>
<keyword evidence="17" id="KW-1185">Reference proteome</keyword>
<evidence type="ECO:0000256" key="8">
    <source>
        <dbReference type="ARBA" id="ARBA00022848"/>
    </source>
</evidence>
<reference evidence="16" key="1">
    <citation type="submission" date="2018-11" db="EMBL/GenBank/DDBJ databases">
        <authorList>
            <person name="Alioto T."/>
            <person name="Alioto T."/>
        </authorList>
    </citation>
    <scope>NUCLEOTIDE SEQUENCE</scope>
</reference>
<keyword evidence="10 13" id="KW-0408">Iron</keyword>
<dbReference type="GO" id="GO:0004508">
    <property type="term" value="F:steroid 17-alpha-monooxygenase activity"/>
    <property type="evidence" value="ECO:0007669"/>
    <property type="project" value="TreeGrafter"/>
</dbReference>
<proteinExistence type="inferred from homology"/>
<comment type="similarity">
    <text evidence="4 14">Belongs to the cytochrome P450 family.</text>
</comment>
<keyword evidence="12 15" id="KW-0472">Membrane</keyword>
<evidence type="ECO:0000256" key="1">
    <source>
        <dbReference type="ARBA" id="ARBA00001971"/>
    </source>
</evidence>
<dbReference type="InterPro" id="IPR017972">
    <property type="entry name" value="Cyt_P450_CS"/>
</dbReference>
<keyword evidence="11 14" id="KW-0503">Monooxygenase</keyword>
<dbReference type="Gene3D" id="1.10.630.10">
    <property type="entry name" value="Cytochrome P450"/>
    <property type="match status" value="1"/>
</dbReference>
<dbReference type="OrthoDB" id="1055148at2759"/>
<dbReference type="PANTHER" id="PTHR24289">
    <property type="entry name" value="STEROID 17-ALPHA-HYDROXYLASE/17,20 LYASE"/>
    <property type="match status" value="1"/>
</dbReference>
<keyword evidence="5 13" id="KW-0349">Heme</keyword>
<dbReference type="Pfam" id="PF00067">
    <property type="entry name" value="p450"/>
    <property type="match status" value="1"/>
</dbReference>
<dbReference type="PROSITE" id="PS00086">
    <property type="entry name" value="CYTOCHROME_P450"/>
    <property type="match status" value="1"/>
</dbReference>
<evidence type="ECO:0000256" key="10">
    <source>
        <dbReference type="ARBA" id="ARBA00023004"/>
    </source>
</evidence>
<dbReference type="GO" id="GO:0042446">
    <property type="term" value="P:hormone biosynthetic process"/>
    <property type="evidence" value="ECO:0007669"/>
    <property type="project" value="TreeGrafter"/>
</dbReference>
<sequence length="471" mass="53985">MFNQSNITLTCVFIFTLIAIGVYRRRIRPPGPWGLPFVGYLPFFRKNPPRKCTQLAKTYGDIFCIQLGSWPTIVLNSRAAIREALVEQSDTFSDRPAFFSCKVVNNMRSLGFGSYNARWRLHSKIASTVLREFASPNKPTTEKIIMMEAEKLTEYFLENTHTPFDPHEEIFLSVGSVVYQICCGMDKDCRNDKGYLNLIKNTKTMQEFAGAGNPIDVMPWLRYVIPSKATRFVEILQTLMVSTDAIMKEHIETFDQKNLRDVADGLIFAEKKYCRNPTKNQEITKSDIFSTLQDFLGAGFDTSSSTLEWIILYLGHYQHIQEKIQKEIDSVIGTRSVSLDDIGKLPFTEATILETQRISPVVPIGIPHATSKDTVLRNYRINRGTVVLCNFYGTTRDSKVWKDPEIFKPERFLNDLGFINSSLENELLTFGAGRRRCPGDFIAKMELFLFLVNIFQKSYKIAIERRIQTKK</sequence>
<evidence type="ECO:0000256" key="7">
    <source>
        <dbReference type="ARBA" id="ARBA00022824"/>
    </source>
</evidence>
<dbReference type="Proteomes" id="UP000596742">
    <property type="component" value="Unassembled WGS sequence"/>
</dbReference>
<evidence type="ECO:0000256" key="2">
    <source>
        <dbReference type="ARBA" id="ARBA00004174"/>
    </source>
</evidence>
<dbReference type="FunFam" id="1.10.630.10:FF:000238">
    <property type="entry name" value="Cytochrome P450 2A6"/>
    <property type="match status" value="1"/>
</dbReference>
<dbReference type="EMBL" id="UYJE01000359">
    <property type="protein sequence ID" value="VDH92665.1"/>
    <property type="molecule type" value="Genomic_DNA"/>
</dbReference>
<keyword evidence="6 13" id="KW-0479">Metal-binding</keyword>
<comment type="subcellular location">
    <subcellularLocation>
        <location evidence="3">Endoplasmic reticulum membrane</location>
        <topology evidence="3">Peripheral membrane protein</topology>
    </subcellularLocation>
    <subcellularLocation>
        <location evidence="2">Microsome membrane</location>
        <topology evidence="2">Peripheral membrane protein</topology>
    </subcellularLocation>
</comment>
<dbReference type="InterPro" id="IPR002401">
    <property type="entry name" value="Cyt_P450_E_grp-I"/>
</dbReference>
<keyword evidence="9 14" id="KW-0560">Oxidoreductase</keyword>
<evidence type="ECO:0000256" key="12">
    <source>
        <dbReference type="ARBA" id="ARBA00023136"/>
    </source>
</evidence>
<feature type="transmembrane region" description="Helical" evidence="15">
    <location>
        <begin position="6"/>
        <end position="23"/>
    </location>
</feature>
<evidence type="ECO:0000256" key="3">
    <source>
        <dbReference type="ARBA" id="ARBA00004406"/>
    </source>
</evidence>
<comment type="cofactor">
    <cofactor evidence="1 13">
        <name>heme</name>
        <dbReference type="ChEBI" id="CHEBI:30413"/>
    </cofactor>
</comment>
<accession>A0A8B6BLM9</accession>
<evidence type="ECO:0000313" key="16">
    <source>
        <dbReference type="EMBL" id="VDH92665.1"/>
    </source>
</evidence>
<evidence type="ECO:0000256" key="13">
    <source>
        <dbReference type="PIRSR" id="PIRSR602401-1"/>
    </source>
</evidence>
<keyword evidence="7" id="KW-0256">Endoplasmic reticulum</keyword>
<organism evidence="16 17">
    <name type="scientific">Mytilus galloprovincialis</name>
    <name type="common">Mediterranean mussel</name>
    <dbReference type="NCBI Taxonomy" id="29158"/>
    <lineage>
        <taxon>Eukaryota</taxon>
        <taxon>Metazoa</taxon>
        <taxon>Spiralia</taxon>
        <taxon>Lophotrochozoa</taxon>
        <taxon>Mollusca</taxon>
        <taxon>Bivalvia</taxon>
        <taxon>Autobranchia</taxon>
        <taxon>Pteriomorphia</taxon>
        <taxon>Mytilida</taxon>
        <taxon>Mytiloidea</taxon>
        <taxon>Mytilidae</taxon>
        <taxon>Mytilinae</taxon>
        <taxon>Mytilus</taxon>
    </lineage>
</organism>
<dbReference type="GO" id="GO:0005789">
    <property type="term" value="C:endoplasmic reticulum membrane"/>
    <property type="evidence" value="ECO:0007669"/>
    <property type="project" value="UniProtKB-SubCell"/>
</dbReference>
<comment type="caution">
    <text evidence="16">The sequence shown here is derived from an EMBL/GenBank/DDBJ whole genome shotgun (WGS) entry which is preliminary data.</text>
</comment>
<dbReference type="PRINTS" id="PR00385">
    <property type="entry name" value="P450"/>
</dbReference>
<name>A0A8B6BLM9_MYTGA</name>
<dbReference type="InterPro" id="IPR001128">
    <property type="entry name" value="Cyt_P450"/>
</dbReference>
<evidence type="ECO:0000256" key="11">
    <source>
        <dbReference type="ARBA" id="ARBA00023033"/>
    </source>
</evidence>
<protein>
    <submittedName>
        <fullName evidence="16">Cytochrome P450, family 1, subfamily D</fullName>
    </submittedName>
</protein>
<evidence type="ECO:0000256" key="9">
    <source>
        <dbReference type="ARBA" id="ARBA00023002"/>
    </source>
</evidence>